<dbReference type="GO" id="GO:0032259">
    <property type="term" value="P:methylation"/>
    <property type="evidence" value="ECO:0007669"/>
    <property type="project" value="UniProtKB-KW"/>
</dbReference>
<evidence type="ECO:0000256" key="7">
    <source>
        <dbReference type="ARBA" id="ARBA00022679"/>
    </source>
</evidence>
<dbReference type="SUPFAM" id="SSF53335">
    <property type="entry name" value="S-adenosyl-L-methionine-dependent methyltransferases"/>
    <property type="match status" value="1"/>
</dbReference>
<dbReference type="CDD" id="cd02440">
    <property type="entry name" value="AdoMet_MTases"/>
    <property type="match status" value="1"/>
</dbReference>
<name>A0A520MJ86_9GAMM</name>
<evidence type="ECO:0000256" key="4">
    <source>
        <dbReference type="ARBA" id="ARBA00013346"/>
    </source>
</evidence>
<comment type="subcellular location">
    <subcellularLocation>
        <location evidence="1">Cytoplasm</location>
    </subcellularLocation>
</comment>
<proteinExistence type="inferred from homology"/>
<comment type="similarity">
    <text evidence="2">Belongs to the methyltransferase superfamily. L-isoaspartyl/D-aspartyl protein methyltransferase family.</text>
</comment>
<keyword evidence="5" id="KW-0963">Cytoplasm</keyword>
<evidence type="ECO:0000256" key="8">
    <source>
        <dbReference type="ARBA" id="ARBA00022691"/>
    </source>
</evidence>
<dbReference type="NCBIfam" id="NF001453">
    <property type="entry name" value="PRK00312.1"/>
    <property type="match status" value="1"/>
</dbReference>
<dbReference type="InterPro" id="IPR000682">
    <property type="entry name" value="PCMT"/>
</dbReference>
<organism evidence="10 11">
    <name type="scientific">SAR86 cluster bacterium</name>
    <dbReference type="NCBI Taxonomy" id="2030880"/>
    <lineage>
        <taxon>Bacteria</taxon>
        <taxon>Pseudomonadati</taxon>
        <taxon>Pseudomonadota</taxon>
        <taxon>Gammaproteobacteria</taxon>
        <taxon>SAR86 cluster</taxon>
    </lineage>
</organism>
<dbReference type="GO" id="GO:0030091">
    <property type="term" value="P:protein repair"/>
    <property type="evidence" value="ECO:0007669"/>
    <property type="project" value="UniProtKB-UniRule"/>
</dbReference>
<reference evidence="10 11" key="1">
    <citation type="submission" date="2019-02" db="EMBL/GenBank/DDBJ databases">
        <title>Prokaryotic population dynamics and viral predation in marine succession experiment using metagenomics: the confinement effect.</title>
        <authorList>
            <person name="Haro-Moreno J.M."/>
            <person name="Rodriguez-Valera F."/>
            <person name="Lopez-Perez M."/>
        </authorList>
    </citation>
    <scope>NUCLEOTIDE SEQUENCE [LARGE SCALE GENOMIC DNA]</scope>
    <source>
        <strain evidence="10">MED-G163</strain>
    </source>
</reference>
<dbReference type="NCBIfam" id="TIGR00080">
    <property type="entry name" value="pimt"/>
    <property type="match status" value="1"/>
</dbReference>
<dbReference type="EMBL" id="SHBI01000008">
    <property type="protein sequence ID" value="RZO21269.1"/>
    <property type="molecule type" value="Genomic_DNA"/>
</dbReference>
<dbReference type="Pfam" id="PF01135">
    <property type="entry name" value="PCMT"/>
    <property type="match status" value="1"/>
</dbReference>
<evidence type="ECO:0000313" key="10">
    <source>
        <dbReference type="EMBL" id="RZO21269.1"/>
    </source>
</evidence>
<keyword evidence="6 10" id="KW-0489">Methyltransferase</keyword>
<dbReference type="GO" id="GO:0004719">
    <property type="term" value="F:protein-L-isoaspartate (D-aspartate) O-methyltransferase activity"/>
    <property type="evidence" value="ECO:0007669"/>
    <property type="project" value="UniProtKB-UniRule"/>
</dbReference>
<protein>
    <recommendedName>
        <fullName evidence="4 9">Protein-L-isoaspartate O-methyltransferase</fullName>
        <ecNumber evidence="3 9">2.1.1.77</ecNumber>
    </recommendedName>
</protein>
<dbReference type="PANTHER" id="PTHR11579">
    <property type="entry name" value="PROTEIN-L-ISOASPARTATE O-METHYLTRANSFERASE"/>
    <property type="match status" value="1"/>
</dbReference>
<accession>A0A520MJ86</accession>
<evidence type="ECO:0000256" key="9">
    <source>
        <dbReference type="NCBIfam" id="TIGR00080"/>
    </source>
</evidence>
<dbReference type="InterPro" id="IPR029063">
    <property type="entry name" value="SAM-dependent_MTases_sf"/>
</dbReference>
<evidence type="ECO:0000256" key="5">
    <source>
        <dbReference type="ARBA" id="ARBA00022490"/>
    </source>
</evidence>
<dbReference type="Proteomes" id="UP000315782">
    <property type="component" value="Unassembled WGS sequence"/>
</dbReference>
<evidence type="ECO:0000313" key="11">
    <source>
        <dbReference type="Proteomes" id="UP000315782"/>
    </source>
</evidence>
<evidence type="ECO:0000256" key="2">
    <source>
        <dbReference type="ARBA" id="ARBA00005369"/>
    </source>
</evidence>
<evidence type="ECO:0000256" key="3">
    <source>
        <dbReference type="ARBA" id="ARBA00011890"/>
    </source>
</evidence>
<keyword evidence="8" id="KW-0949">S-adenosyl-L-methionine</keyword>
<dbReference type="Gene3D" id="3.40.50.150">
    <property type="entry name" value="Vaccinia Virus protein VP39"/>
    <property type="match status" value="1"/>
</dbReference>
<keyword evidence="7 10" id="KW-0808">Transferase</keyword>
<sequence length="227" mass="25650">MNSSGFTFRRVKEEMIENLLEMGIKDFRVLDAISQVPRHIFLDEALRSRAYENRSLTIGYKQTISQPYIVAKMTELLISHTKSRGKVLGNVLELGSGCGYQSAVLSYFSEQVFAVERIKPLIHKARENLVELKINNVLFKYGDGFLDWDKNISYDGILCAAAPRQYPQELVESLSNDSKIVIPVGDNKFQQLNVITKISKNEIKEELHDEVAFVPMLSGTSIDGNDS</sequence>
<evidence type="ECO:0000256" key="1">
    <source>
        <dbReference type="ARBA" id="ARBA00004496"/>
    </source>
</evidence>
<evidence type="ECO:0000256" key="6">
    <source>
        <dbReference type="ARBA" id="ARBA00022603"/>
    </source>
</evidence>
<dbReference type="AlphaFoldDB" id="A0A520MJ86"/>
<dbReference type="EC" id="2.1.1.77" evidence="3 9"/>
<dbReference type="PANTHER" id="PTHR11579:SF0">
    <property type="entry name" value="PROTEIN-L-ISOASPARTATE(D-ASPARTATE) O-METHYLTRANSFERASE"/>
    <property type="match status" value="1"/>
</dbReference>
<dbReference type="GO" id="GO:0005737">
    <property type="term" value="C:cytoplasm"/>
    <property type="evidence" value="ECO:0007669"/>
    <property type="project" value="UniProtKB-SubCell"/>
</dbReference>
<dbReference type="FunFam" id="3.40.50.150:FF:000010">
    <property type="entry name" value="Protein-L-isoaspartate O-methyltransferase"/>
    <property type="match status" value="1"/>
</dbReference>
<gene>
    <name evidence="10" type="ORF">EVA96_02015</name>
</gene>
<comment type="caution">
    <text evidence="10">The sequence shown here is derived from an EMBL/GenBank/DDBJ whole genome shotgun (WGS) entry which is preliminary data.</text>
</comment>